<feature type="transmembrane region" description="Helical" evidence="12">
    <location>
        <begin position="786"/>
        <end position="806"/>
    </location>
</feature>
<dbReference type="EMBL" id="NOJY02000050">
    <property type="protein sequence ID" value="RDY25736.1"/>
    <property type="molecule type" value="Genomic_DNA"/>
</dbReference>
<organism evidence="14 15">
    <name type="scientific">Romboutsia weinsteinii</name>
    <dbReference type="NCBI Taxonomy" id="2020949"/>
    <lineage>
        <taxon>Bacteria</taxon>
        <taxon>Bacillati</taxon>
        <taxon>Bacillota</taxon>
        <taxon>Clostridia</taxon>
        <taxon>Peptostreptococcales</taxon>
        <taxon>Peptostreptococcaceae</taxon>
        <taxon>Romboutsia</taxon>
    </lineage>
</organism>
<dbReference type="SUPFAM" id="SSF47384">
    <property type="entry name" value="Homodimeric domain of signal transducing histidine kinase"/>
    <property type="match status" value="1"/>
</dbReference>
<keyword evidence="9" id="KW-0067">ATP-binding</keyword>
<evidence type="ECO:0000256" key="3">
    <source>
        <dbReference type="ARBA" id="ARBA00012438"/>
    </source>
</evidence>
<dbReference type="RefSeq" id="WP_094367508.1">
    <property type="nucleotide sequence ID" value="NZ_NOJY02000050.1"/>
</dbReference>
<dbReference type="FunFam" id="3.30.565.10:FF:000023">
    <property type="entry name" value="PAS domain-containing sensor histidine kinase"/>
    <property type="match status" value="1"/>
</dbReference>
<accession>A0A371IZ44</accession>
<keyword evidence="12" id="KW-0812">Transmembrane</keyword>
<dbReference type="Gene3D" id="2.130.10.10">
    <property type="entry name" value="YVTN repeat-like/Quinoprotein amine dehydrogenase"/>
    <property type="match status" value="4"/>
</dbReference>
<dbReference type="InterPro" id="IPR004358">
    <property type="entry name" value="Sig_transdc_His_kin-like_C"/>
</dbReference>
<dbReference type="InterPro" id="IPR003661">
    <property type="entry name" value="HisK_dim/P_dom"/>
</dbReference>
<keyword evidence="10" id="KW-0902">Two-component regulatory system</keyword>
<dbReference type="SMART" id="SM00387">
    <property type="entry name" value="HATPase_c"/>
    <property type="match status" value="1"/>
</dbReference>
<dbReference type="InterPro" id="IPR011123">
    <property type="entry name" value="Y_Y_Y"/>
</dbReference>
<name>A0A371IZ44_9FIRM</name>
<sequence>MNKGNRVFLSIILSAIILLSMGKEVLALNNYENRSFKRLTIDDGLSQTTINDIFQDSNGYMWIGTRDGLNKYNGHKFEIYKYKENEKNSIVGNNITDIDEDNEGNIWVGTSAGISKIDVKNEQIKNYLPKENLCNLSNYKVKDIFIDRDGEILIATEDGLNRYNKESDNFERLYDSPISHESLSSQFIQSITEDNEGNYWIGTKKGLNKVNKSTHKITKFYENKDDKNSLSLNNISKVYIDDLGFLWIGTHYGGLNKMNLYTEEIIRFNNDNTNIPGGYIRDILRDSRGTLWIATDSGFSKLNEENNTFSTYTSKGYDDKSISSNNVLSLWESQSGTIWIGTWEGISLLNNNNSFNHYKNDPADKDSLRGNMISGIYEDDDGFLWVGTTNQGINILDRKDNKVYEIKLNMHNENSSLTSNVIRQVVGIENEIWIATELGLNKYDKNTNKITRYKDIDGLVSNDVTSLYIDEDKTLWIGTSNGLSSFDRENKFTDYTEIFKRSGMHDLEITDIHEDKDGDLWIAGGIAEGLVKLDRDTNEVTSYKHISEKSKPYSLILSIESDNKGNIWIGTDYGLIKYNKNTNILKRYTEKDNLANNFVYGIILEDDENIWLSTNYGISKLEVSKEKFTNFDSTDGIQANEFNQYSYYKSKSGEIFFGGINGLTSFRPEDINEKSYIPDVKIESIISGENLVKIDENIELTYKDTQIEFTFFMPDYRNTNRIQYKYKLDGLDKGWVYPENRNQANYTNLSAGKYTFMVSGRNSSGEWSKPTSVNINIPNPPWKIPIAYIIYIAVILVIILIAWNRVKILNSLVKQRTAELDKKLEENEELYSKLLKQEKYKNNYFVNLSHELRTPLNVIVSTQRLIENLNKKKTHIPKEKISYHMTIMKRNCDRLINLIDNIIYTSKIESGSYKLNIKEHNIVYLVEEVALSMKDYIEEKGIELIIEPDIEEKTIECDAIEIERVVTNLISNAVRFTKPNGKIEVSISDFNHKVLISVKDSGIGIDPKYHESIFNRFAQAYEDSREDYGGSGLGLTLAKQLIELHNGSIWVESKLGKGSGFFIILPSKQISTDNE</sequence>
<evidence type="ECO:0000313" key="14">
    <source>
        <dbReference type="EMBL" id="RDY25736.1"/>
    </source>
</evidence>
<evidence type="ECO:0000256" key="2">
    <source>
        <dbReference type="ARBA" id="ARBA00004236"/>
    </source>
</evidence>
<dbReference type="OrthoDB" id="1745769at2"/>
<dbReference type="PRINTS" id="PR00344">
    <property type="entry name" value="BCTRLSENSOR"/>
</dbReference>
<dbReference type="InterPro" id="IPR036097">
    <property type="entry name" value="HisK_dim/P_sf"/>
</dbReference>
<keyword evidence="4" id="KW-1003">Cell membrane</keyword>
<dbReference type="InterPro" id="IPR013783">
    <property type="entry name" value="Ig-like_fold"/>
</dbReference>
<evidence type="ECO:0000256" key="7">
    <source>
        <dbReference type="ARBA" id="ARBA00022741"/>
    </source>
</evidence>
<dbReference type="Proteomes" id="UP000215694">
    <property type="component" value="Unassembled WGS sequence"/>
</dbReference>
<comment type="catalytic activity">
    <reaction evidence="1">
        <text>ATP + protein L-histidine = ADP + protein N-phospho-L-histidine.</text>
        <dbReference type="EC" id="2.7.13.3"/>
    </reaction>
</comment>
<evidence type="ECO:0000256" key="9">
    <source>
        <dbReference type="ARBA" id="ARBA00022840"/>
    </source>
</evidence>
<dbReference type="Gene3D" id="1.10.287.130">
    <property type="match status" value="1"/>
</dbReference>
<evidence type="ECO:0000259" key="13">
    <source>
        <dbReference type="PROSITE" id="PS50109"/>
    </source>
</evidence>
<keyword evidence="5" id="KW-0597">Phosphoprotein</keyword>
<keyword evidence="7" id="KW-0547">Nucleotide-binding</keyword>
<keyword evidence="6" id="KW-0808">Transferase</keyword>
<dbReference type="EC" id="2.7.13.3" evidence="3"/>
<dbReference type="GO" id="GO:0005524">
    <property type="term" value="F:ATP binding"/>
    <property type="evidence" value="ECO:0007669"/>
    <property type="project" value="UniProtKB-KW"/>
</dbReference>
<dbReference type="InterPro" id="IPR015943">
    <property type="entry name" value="WD40/YVTN_repeat-like_dom_sf"/>
</dbReference>
<dbReference type="PROSITE" id="PS50109">
    <property type="entry name" value="HIS_KIN"/>
    <property type="match status" value="1"/>
</dbReference>
<dbReference type="SUPFAM" id="SSF63829">
    <property type="entry name" value="Calcium-dependent phosphotriesterase"/>
    <property type="match status" value="3"/>
</dbReference>
<comment type="caution">
    <text evidence="14">The sequence shown here is derived from an EMBL/GenBank/DDBJ whole genome shotgun (WGS) entry which is preliminary data.</text>
</comment>
<dbReference type="PANTHER" id="PTHR43547">
    <property type="entry name" value="TWO-COMPONENT HISTIDINE KINASE"/>
    <property type="match status" value="1"/>
</dbReference>
<evidence type="ECO:0000256" key="11">
    <source>
        <dbReference type="ARBA" id="ARBA00023136"/>
    </source>
</evidence>
<dbReference type="SMART" id="SM00388">
    <property type="entry name" value="HisKA"/>
    <property type="match status" value="1"/>
</dbReference>
<evidence type="ECO:0000256" key="6">
    <source>
        <dbReference type="ARBA" id="ARBA00022679"/>
    </source>
</evidence>
<dbReference type="Pfam" id="PF00512">
    <property type="entry name" value="HisKA"/>
    <property type="match status" value="1"/>
</dbReference>
<keyword evidence="12" id="KW-1133">Transmembrane helix</keyword>
<evidence type="ECO:0000256" key="5">
    <source>
        <dbReference type="ARBA" id="ARBA00022553"/>
    </source>
</evidence>
<dbReference type="SUPFAM" id="SSF55874">
    <property type="entry name" value="ATPase domain of HSP90 chaperone/DNA topoisomerase II/histidine kinase"/>
    <property type="match status" value="1"/>
</dbReference>
<dbReference type="Pfam" id="PF02518">
    <property type="entry name" value="HATPase_c"/>
    <property type="match status" value="1"/>
</dbReference>
<protein>
    <recommendedName>
        <fullName evidence="3">histidine kinase</fullName>
        <ecNumber evidence="3">2.7.13.3</ecNumber>
    </recommendedName>
</protein>
<dbReference type="Pfam" id="PF07495">
    <property type="entry name" value="Y_Y_Y"/>
    <property type="match status" value="1"/>
</dbReference>
<dbReference type="CDD" id="cd00082">
    <property type="entry name" value="HisKA"/>
    <property type="match status" value="1"/>
</dbReference>
<dbReference type="GO" id="GO:0005886">
    <property type="term" value="C:plasma membrane"/>
    <property type="evidence" value="ECO:0007669"/>
    <property type="project" value="UniProtKB-SubCell"/>
</dbReference>
<dbReference type="InterPro" id="IPR036890">
    <property type="entry name" value="HATPase_C_sf"/>
</dbReference>
<dbReference type="InterPro" id="IPR011110">
    <property type="entry name" value="Reg_prop"/>
</dbReference>
<dbReference type="Gene3D" id="3.30.565.10">
    <property type="entry name" value="Histidine kinase-like ATPase, C-terminal domain"/>
    <property type="match status" value="1"/>
</dbReference>
<keyword evidence="11 12" id="KW-0472">Membrane</keyword>
<dbReference type="AlphaFoldDB" id="A0A371IZ44"/>
<evidence type="ECO:0000256" key="10">
    <source>
        <dbReference type="ARBA" id="ARBA00023012"/>
    </source>
</evidence>
<dbReference type="PANTHER" id="PTHR43547:SF2">
    <property type="entry name" value="HYBRID SIGNAL TRANSDUCTION HISTIDINE KINASE C"/>
    <property type="match status" value="1"/>
</dbReference>
<dbReference type="Gene3D" id="2.60.40.10">
    <property type="entry name" value="Immunoglobulins"/>
    <property type="match status" value="1"/>
</dbReference>
<dbReference type="InterPro" id="IPR005467">
    <property type="entry name" value="His_kinase_dom"/>
</dbReference>
<evidence type="ECO:0000313" key="15">
    <source>
        <dbReference type="Proteomes" id="UP000215694"/>
    </source>
</evidence>
<evidence type="ECO:0000256" key="12">
    <source>
        <dbReference type="SAM" id="Phobius"/>
    </source>
</evidence>
<dbReference type="GO" id="GO:0000155">
    <property type="term" value="F:phosphorelay sensor kinase activity"/>
    <property type="evidence" value="ECO:0007669"/>
    <property type="project" value="InterPro"/>
</dbReference>
<evidence type="ECO:0000256" key="8">
    <source>
        <dbReference type="ARBA" id="ARBA00022777"/>
    </source>
</evidence>
<comment type="subcellular location">
    <subcellularLocation>
        <location evidence="2">Cell membrane</location>
    </subcellularLocation>
</comment>
<reference evidence="14 15" key="1">
    <citation type="journal article" date="2017" name="Genome Announc.">
        <title>Draft Genome Sequence of Romboutsia weinsteinii sp. nov. Strain CCRI-19649(T) Isolated from Surface Water.</title>
        <authorList>
            <person name="Maheux A.F."/>
            <person name="Boudreau D.K."/>
            <person name="Berube E."/>
            <person name="Boissinot M."/>
            <person name="Cantin P."/>
            <person name="Raymond F."/>
            <person name="Corbeil J."/>
            <person name="Omar R.F."/>
            <person name="Bergeron M.G."/>
        </authorList>
    </citation>
    <scope>NUCLEOTIDE SEQUENCE [LARGE SCALE GENOMIC DNA]</scope>
    <source>
        <strain evidence="14 15">CCRI-19649</strain>
    </source>
</reference>
<feature type="domain" description="Histidine kinase" evidence="13">
    <location>
        <begin position="847"/>
        <end position="1069"/>
    </location>
</feature>
<evidence type="ECO:0000256" key="4">
    <source>
        <dbReference type="ARBA" id="ARBA00022475"/>
    </source>
</evidence>
<evidence type="ECO:0000256" key="1">
    <source>
        <dbReference type="ARBA" id="ARBA00000085"/>
    </source>
</evidence>
<dbReference type="InterPro" id="IPR003594">
    <property type="entry name" value="HATPase_dom"/>
</dbReference>
<proteinExistence type="predicted"/>
<keyword evidence="8 14" id="KW-0418">Kinase</keyword>
<keyword evidence="15" id="KW-1185">Reference proteome</keyword>
<gene>
    <name evidence="14" type="ORF">CHL78_016665</name>
</gene>
<dbReference type="Pfam" id="PF07494">
    <property type="entry name" value="Reg_prop"/>
    <property type="match status" value="6"/>
</dbReference>